<evidence type="ECO:0000256" key="6">
    <source>
        <dbReference type="ARBA" id="ARBA00022485"/>
    </source>
</evidence>
<keyword evidence="11 14" id="KW-0411">Iron-sulfur</keyword>
<keyword evidence="9 15" id="KW-0663">Pyridoxal phosphate</keyword>
<evidence type="ECO:0000256" key="9">
    <source>
        <dbReference type="ARBA" id="ARBA00022898"/>
    </source>
</evidence>
<feature type="region of interest" description="Disordered" evidence="16">
    <location>
        <begin position="327"/>
        <end position="348"/>
    </location>
</feature>
<dbReference type="InterPro" id="IPR013785">
    <property type="entry name" value="Aldolase_TIM"/>
</dbReference>
<keyword evidence="7" id="KW-0949">S-adenosyl-L-methionine</keyword>
<dbReference type="AlphaFoldDB" id="Q0AAV0"/>
<evidence type="ECO:0000256" key="7">
    <source>
        <dbReference type="ARBA" id="ARBA00022691"/>
    </source>
</evidence>
<evidence type="ECO:0000256" key="10">
    <source>
        <dbReference type="ARBA" id="ARBA00023004"/>
    </source>
</evidence>
<feature type="modified residue" description="N6-(pyridoxal phosphate)lysine" evidence="15">
    <location>
        <position position="330"/>
    </location>
</feature>
<comment type="cofactor">
    <cofactor evidence="2 15">
        <name>pyridoxal 5'-phosphate</name>
        <dbReference type="ChEBI" id="CHEBI:597326"/>
    </cofactor>
</comment>
<keyword evidence="19" id="KW-1185">Reference proteome</keyword>
<evidence type="ECO:0000256" key="15">
    <source>
        <dbReference type="PIRSR" id="PIRSR603739-50"/>
    </source>
</evidence>
<dbReference type="InterPro" id="IPR058240">
    <property type="entry name" value="rSAM_sf"/>
</dbReference>
<dbReference type="GO" id="GO:0051539">
    <property type="term" value="F:4 iron, 4 sulfur cluster binding"/>
    <property type="evidence" value="ECO:0007669"/>
    <property type="project" value="UniProtKB-KW"/>
</dbReference>
<dbReference type="GO" id="GO:0016853">
    <property type="term" value="F:isomerase activity"/>
    <property type="evidence" value="ECO:0007669"/>
    <property type="project" value="UniProtKB-KW"/>
</dbReference>
<keyword evidence="12 18" id="KW-0413">Isomerase</keyword>
<dbReference type="InterPro" id="IPR003739">
    <property type="entry name" value="Lys_aminomutase/Glu_NH3_mut"/>
</dbReference>
<proteinExistence type="inferred from homology"/>
<accession>Q0AAV0</accession>
<evidence type="ECO:0000256" key="12">
    <source>
        <dbReference type="ARBA" id="ARBA00023235"/>
    </source>
</evidence>
<evidence type="ECO:0000256" key="16">
    <source>
        <dbReference type="SAM" id="MobiDB-lite"/>
    </source>
</evidence>
<dbReference type="SFLD" id="SFLDG01070">
    <property type="entry name" value="PLP-dependent"/>
    <property type="match status" value="1"/>
</dbReference>
<gene>
    <name evidence="18" type="ordered locus">Mlg_0683</name>
</gene>
<dbReference type="InterPro" id="IPR007197">
    <property type="entry name" value="rSAM"/>
</dbReference>
<dbReference type="eggNOG" id="COG1509">
    <property type="taxonomic scope" value="Bacteria"/>
</dbReference>
<evidence type="ECO:0000313" key="18">
    <source>
        <dbReference type="EMBL" id="ABI56037.1"/>
    </source>
</evidence>
<dbReference type="HOGENOM" id="CLU_032161_2_0_6"/>
<dbReference type="PIRSF" id="PIRSF004911">
    <property type="entry name" value="DUF160"/>
    <property type="match status" value="1"/>
</dbReference>
<dbReference type="EMBL" id="CP000453">
    <property type="protein sequence ID" value="ABI56037.1"/>
    <property type="molecule type" value="Genomic_DNA"/>
</dbReference>
<evidence type="ECO:0000256" key="14">
    <source>
        <dbReference type="PIRSR" id="PIRSR004911-1"/>
    </source>
</evidence>
<dbReference type="OrthoDB" id="9770937at2"/>
<dbReference type="KEGG" id="aeh:Mlg_0683"/>
<feature type="compositionally biased region" description="Polar residues" evidence="16">
    <location>
        <begin position="337"/>
        <end position="348"/>
    </location>
</feature>
<evidence type="ECO:0000256" key="11">
    <source>
        <dbReference type="ARBA" id="ARBA00023014"/>
    </source>
</evidence>
<sequence>MPRPSAQPSPPPDWRRQLARAVRDPRELLQRLDLPMTLLPAAESAARLFPLRVPEPWLARIRPGDPDDPLLRQVLPLAAEHETPAGFTADPVGDAAAEANPGLLHKYHGRVLLITTGACAIHCRYCFRRHFPYTESQAGRDDWRATLAWLDAHPEVDEVILSGGDPLTLSDRRLATLTEALAQRPQVRRLRLHTRLPVVLPDRITPGLMALLKGPWEVVWVIHSNHAQELDSTVAGALARLREAGHWLLNQTVLLRRINDDADTLAALSRQLFQLGVLPYYLHLLDRVQGAAHFEVTELRARALAAELAARLPGYLVPRLVREEAGEPAKTPVTPLAGSSCNINDSRP</sequence>
<feature type="binding site" evidence="14">
    <location>
        <position position="119"/>
    </location>
    <ligand>
        <name>[4Fe-4S] cluster</name>
        <dbReference type="ChEBI" id="CHEBI:49883"/>
        <note>4Fe-4S-S-AdoMet</note>
    </ligand>
</feature>
<dbReference type="SFLD" id="SFLDS00029">
    <property type="entry name" value="Radical_SAM"/>
    <property type="match status" value="1"/>
</dbReference>
<dbReference type="PANTHER" id="PTHR30538:SF1">
    <property type="entry name" value="L-LYSINE 2,3-AMINOMUTASE"/>
    <property type="match status" value="1"/>
</dbReference>
<dbReference type="RefSeq" id="WP_011628432.1">
    <property type="nucleotide sequence ID" value="NC_008340.1"/>
</dbReference>
<name>Q0AAV0_ALKEH</name>
<feature type="binding site" evidence="14">
    <location>
        <position position="126"/>
    </location>
    <ligand>
        <name>[4Fe-4S] cluster</name>
        <dbReference type="ChEBI" id="CHEBI:49883"/>
        <note>4Fe-4S-S-AdoMet</note>
    </ligand>
</feature>
<evidence type="ECO:0000256" key="3">
    <source>
        <dbReference type="ARBA" id="ARBA00001966"/>
    </source>
</evidence>
<dbReference type="PROSITE" id="PS51918">
    <property type="entry name" value="RADICAL_SAM"/>
    <property type="match status" value="1"/>
</dbReference>
<comment type="catalytic activity">
    <reaction evidence="1">
        <text>L-lysine = D-beta-lysine</text>
        <dbReference type="Rhea" id="RHEA:44148"/>
        <dbReference type="ChEBI" id="CHEBI:32551"/>
        <dbReference type="ChEBI" id="CHEBI:84138"/>
    </reaction>
</comment>
<evidence type="ECO:0000256" key="13">
    <source>
        <dbReference type="ARBA" id="ARBA00030756"/>
    </source>
</evidence>
<dbReference type="Proteomes" id="UP000001962">
    <property type="component" value="Chromosome"/>
</dbReference>
<dbReference type="NCBIfam" id="TIGR00238">
    <property type="entry name" value="KamA family radical SAM protein"/>
    <property type="match status" value="1"/>
</dbReference>
<dbReference type="SFLD" id="SFLDF00314">
    <property type="entry name" value="L-lysine_2_3-aminomutase_(yjeK"/>
    <property type="match status" value="1"/>
</dbReference>
<evidence type="ECO:0000256" key="5">
    <source>
        <dbReference type="ARBA" id="ARBA00022363"/>
    </source>
</evidence>
<comment type="cofactor">
    <cofactor evidence="3">
        <name>[4Fe-4S] cluster</name>
        <dbReference type="ChEBI" id="CHEBI:49883"/>
    </cofactor>
</comment>
<evidence type="ECO:0000259" key="17">
    <source>
        <dbReference type="PROSITE" id="PS51918"/>
    </source>
</evidence>
<protein>
    <recommendedName>
        <fullName evidence="5">L-lysine 2,3-aminomutase</fullName>
    </recommendedName>
    <alternativeName>
        <fullName evidence="13">EF-P post-translational modification enzyme B</fullName>
    </alternativeName>
</protein>
<evidence type="ECO:0000256" key="8">
    <source>
        <dbReference type="ARBA" id="ARBA00022723"/>
    </source>
</evidence>
<evidence type="ECO:0000313" key="19">
    <source>
        <dbReference type="Proteomes" id="UP000001962"/>
    </source>
</evidence>
<evidence type="ECO:0000256" key="2">
    <source>
        <dbReference type="ARBA" id="ARBA00001933"/>
    </source>
</evidence>
<evidence type="ECO:0000256" key="4">
    <source>
        <dbReference type="ARBA" id="ARBA00008703"/>
    </source>
</evidence>
<organism evidence="18 19">
    <name type="scientific">Alkalilimnicola ehrlichii (strain ATCC BAA-1101 / DSM 17681 / MLHE-1)</name>
    <dbReference type="NCBI Taxonomy" id="187272"/>
    <lineage>
        <taxon>Bacteria</taxon>
        <taxon>Pseudomonadati</taxon>
        <taxon>Pseudomonadota</taxon>
        <taxon>Gammaproteobacteria</taxon>
        <taxon>Chromatiales</taxon>
        <taxon>Ectothiorhodospiraceae</taxon>
        <taxon>Alkalilimnicola</taxon>
    </lineage>
</organism>
<dbReference type="NCBIfam" id="TIGR03821">
    <property type="entry name" value="EFP_modif_epmB"/>
    <property type="match status" value="1"/>
</dbReference>
<feature type="binding site" evidence="14">
    <location>
        <position position="123"/>
    </location>
    <ligand>
        <name>[4Fe-4S] cluster</name>
        <dbReference type="ChEBI" id="CHEBI:49883"/>
        <note>4Fe-4S-S-AdoMet</note>
    </ligand>
</feature>
<evidence type="ECO:0000256" key="1">
    <source>
        <dbReference type="ARBA" id="ARBA00001352"/>
    </source>
</evidence>
<reference evidence="19" key="1">
    <citation type="submission" date="2006-08" db="EMBL/GenBank/DDBJ databases">
        <title>Complete sequence of Alkalilimnicola ehrilichei MLHE-1.</title>
        <authorList>
            <person name="Copeland A."/>
            <person name="Lucas S."/>
            <person name="Lapidus A."/>
            <person name="Barry K."/>
            <person name="Detter J.C."/>
            <person name="Glavina del Rio T."/>
            <person name="Hammon N."/>
            <person name="Israni S."/>
            <person name="Dalin E."/>
            <person name="Tice H."/>
            <person name="Pitluck S."/>
            <person name="Sims D."/>
            <person name="Brettin T."/>
            <person name="Bruce D."/>
            <person name="Han C."/>
            <person name="Tapia R."/>
            <person name="Gilna P."/>
            <person name="Schmutz J."/>
            <person name="Larimer F."/>
            <person name="Land M."/>
            <person name="Hauser L."/>
            <person name="Kyrpides N."/>
            <person name="Mikhailova N."/>
            <person name="Oremland R.S."/>
            <person name="Hoeft S.E."/>
            <person name="Switzer-Blum J."/>
            <person name="Kulp T."/>
            <person name="King G."/>
            <person name="Tabita R."/>
            <person name="Witte B."/>
            <person name="Santini J.M."/>
            <person name="Basu P."/>
            <person name="Hollibaugh J.T."/>
            <person name="Xie G."/>
            <person name="Stolz J.F."/>
            <person name="Richardson P."/>
        </authorList>
    </citation>
    <scope>NUCLEOTIDE SEQUENCE [LARGE SCALE GENOMIC DNA]</scope>
    <source>
        <strain evidence="19">ATCC BAA-1101 / DSM 17681 / MLHE-1</strain>
    </source>
</reference>
<dbReference type="InterPro" id="IPR022462">
    <property type="entry name" value="EpmB"/>
</dbReference>
<keyword evidence="10" id="KW-0408">Iron</keyword>
<dbReference type="Pfam" id="PF04055">
    <property type="entry name" value="Radical_SAM"/>
    <property type="match status" value="1"/>
</dbReference>
<dbReference type="GO" id="GO:0046872">
    <property type="term" value="F:metal ion binding"/>
    <property type="evidence" value="ECO:0007669"/>
    <property type="project" value="UniProtKB-KW"/>
</dbReference>
<keyword evidence="8 14" id="KW-0479">Metal-binding</keyword>
<feature type="domain" description="Radical SAM core" evidence="17">
    <location>
        <begin position="105"/>
        <end position="319"/>
    </location>
</feature>
<dbReference type="PANTHER" id="PTHR30538">
    <property type="entry name" value="LYSINE 2,3-AMINOMUTASE-RELATED"/>
    <property type="match status" value="1"/>
</dbReference>
<comment type="similarity">
    <text evidence="4">Belongs to the radical SAM superfamily. KamA family.</text>
</comment>
<dbReference type="SUPFAM" id="SSF102114">
    <property type="entry name" value="Radical SAM enzymes"/>
    <property type="match status" value="1"/>
</dbReference>
<dbReference type="Gene3D" id="3.20.20.70">
    <property type="entry name" value="Aldolase class I"/>
    <property type="match status" value="1"/>
</dbReference>
<dbReference type="CDD" id="cd01335">
    <property type="entry name" value="Radical_SAM"/>
    <property type="match status" value="1"/>
</dbReference>
<keyword evidence="6 14" id="KW-0004">4Fe-4S</keyword>